<name>A0ACC1R2Y2_9HYPO</name>
<protein>
    <submittedName>
        <fullName evidence="1">Uncharacterized protein</fullName>
    </submittedName>
</protein>
<dbReference type="EMBL" id="JANAKD010000097">
    <property type="protein sequence ID" value="KAJ3497658.1"/>
    <property type="molecule type" value="Genomic_DNA"/>
</dbReference>
<accession>A0ACC1R2Y2</accession>
<organism evidence="1 2">
    <name type="scientific">Lecanicillium saksenae</name>
    <dbReference type="NCBI Taxonomy" id="468837"/>
    <lineage>
        <taxon>Eukaryota</taxon>
        <taxon>Fungi</taxon>
        <taxon>Dikarya</taxon>
        <taxon>Ascomycota</taxon>
        <taxon>Pezizomycotina</taxon>
        <taxon>Sordariomycetes</taxon>
        <taxon>Hypocreomycetidae</taxon>
        <taxon>Hypocreales</taxon>
        <taxon>Cordycipitaceae</taxon>
        <taxon>Lecanicillium</taxon>
    </lineage>
</organism>
<reference evidence="1" key="1">
    <citation type="submission" date="2022-07" db="EMBL/GenBank/DDBJ databases">
        <title>Genome Sequence of Lecanicillium saksenae.</title>
        <authorList>
            <person name="Buettner E."/>
        </authorList>
    </citation>
    <scope>NUCLEOTIDE SEQUENCE</scope>
    <source>
        <strain evidence="1">VT-O1</strain>
    </source>
</reference>
<proteinExistence type="predicted"/>
<comment type="caution">
    <text evidence="1">The sequence shown here is derived from an EMBL/GenBank/DDBJ whole genome shotgun (WGS) entry which is preliminary data.</text>
</comment>
<sequence>MTVVTANLVWNGDRPALPAERLLKDATGLQLGGRMRLGQWRRAAGLDLKPQLTPQREADDSDPAGCPPPFTSTVRNLRESEPGSSLAWSGIETVVALRSSASG</sequence>
<evidence type="ECO:0000313" key="1">
    <source>
        <dbReference type="EMBL" id="KAJ3497658.1"/>
    </source>
</evidence>
<evidence type="ECO:0000313" key="2">
    <source>
        <dbReference type="Proteomes" id="UP001148737"/>
    </source>
</evidence>
<dbReference type="Proteomes" id="UP001148737">
    <property type="component" value="Unassembled WGS sequence"/>
</dbReference>
<keyword evidence="2" id="KW-1185">Reference proteome</keyword>
<gene>
    <name evidence="1" type="ORF">NLG97_g1731</name>
</gene>